<reference evidence="2 3" key="1">
    <citation type="submission" date="2014-07" db="EMBL/GenBank/DDBJ databases">
        <title>Methanogenic archaea and the global carbon cycle.</title>
        <authorList>
            <person name="Henriksen J.R."/>
            <person name="Luke J."/>
            <person name="Reinhart S."/>
            <person name="Benedict M.N."/>
            <person name="Youngblut N.D."/>
            <person name="Metcalf M.E."/>
            <person name="Whitaker R.J."/>
            <person name="Metcalf W.W."/>
        </authorList>
    </citation>
    <scope>NUCLEOTIDE SEQUENCE [LARGE SCALE GENOMIC DNA]</scope>
    <source>
        <strain evidence="2 3">HB-1</strain>
    </source>
</reference>
<dbReference type="RefSeq" id="WP_048139435.1">
    <property type="nucleotide sequence ID" value="NZ_CP009516.1"/>
</dbReference>
<name>A0A0E3WU83_9EURY</name>
<accession>A0A0E3WU83</accession>
<dbReference type="InterPro" id="IPR029032">
    <property type="entry name" value="AhpD-like"/>
</dbReference>
<evidence type="ECO:0000259" key="1">
    <source>
        <dbReference type="Pfam" id="PF02627"/>
    </source>
</evidence>
<dbReference type="PANTHER" id="PTHR33570">
    <property type="entry name" value="4-CARBOXYMUCONOLACTONE DECARBOXYLASE FAMILY PROTEIN"/>
    <property type="match status" value="1"/>
</dbReference>
<protein>
    <submittedName>
        <fullName evidence="2">4-carboxymuconolactone decarboxylase</fullName>
        <ecNumber evidence="2">4.1.1.44</ecNumber>
    </submittedName>
</protein>
<dbReference type="GO" id="GO:0051920">
    <property type="term" value="F:peroxiredoxin activity"/>
    <property type="evidence" value="ECO:0007669"/>
    <property type="project" value="InterPro"/>
</dbReference>
<feature type="domain" description="Carboxymuconolactone decarboxylase-like" evidence="1">
    <location>
        <begin position="166"/>
        <end position="250"/>
    </location>
</feature>
<dbReference type="AlphaFoldDB" id="A0A0E3WU83"/>
<dbReference type="GO" id="GO:0047575">
    <property type="term" value="F:4-carboxymuconolactone decarboxylase activity"/>
    <property type="evidence" value="ECO:0007669"/>
    <property type="project" value="UniProtKB-EC"/>
</dbReference>
<organism evidence="2 3">
    <name type="scientific">Methanosarcina horonobensis HB-1 = JCM 15518</name>
    <dbReference type="NCBI Taxonomy" id="1434110"/>
    <lineage>
        <taxon>Archaea</taxon>
        <taxon>Methanobacteriati</taxon>
        <taxon>Methanobacteriota</taxon>
        <taxon>Stenosarchaea group</taxon>
        <taxon>Methanomicrobia</taxon>
        <taxon>Methanosarcinales</taxon>
        <taxon>Methanosarcinaceae</taxon>
        <taxon>Methanosarcina</taxon>
    </lineage>
</organism>
<gene>
    <name evidence="2" type="ORF">MSHOH_1947</name>
</gene>
<keyword evidence="2" id="KW-0456">Lyase</keyword>
<evidence type="ECO:0000313" key="3">
    <source>
        <dbReference type="Proteomes" id="UP000033101"/>
    </source>
</evidence>
<dbReference type="InterPro" id="IPR003779">
    <property type="entry name" value="CMD-like"/>
</dbReference>
<dbReference type="GeneID" id="24831174"/>
<dbReference type="InterPro" id="IPR052512">
    <property type="entry name" value="4CMD/NDH-1_regulator"/>
</dbReference>
<dbReference type="PATRIC" id="fig|1434110.4.peg.2479"/>
<dbReference type="Proteomes" id="UP000033101">
    <property type="component" value="Chromosome"/>
</dbReference>
<dbReference type="Pfam" id="PF02627">
    <property type="entry name" value="CMD"/>
    <property type="match status" value="2"/>
</dbReference>
<proteinExistence type="predicted"/>
<keyword evidence="3" id="KW-1185">Reference proteome</keyword>
<dbReference type="PANTHER" id="PTHR33570:SF10">
    <property type="entry name" value="GAMMA-CARBOXYMUCONOLACTONE DECARBOXYLASE"/>
    <property type="match status" value="1"/>
</dbReference>
<dbReference type="SUPFAM" id="SSF69118">
    <property type="entry name" value="AhpD-like"/>
    <property type="match status" value="1"/>
</dbReference>
<dbReference type="Gene3D" id="1.20.1290.10">
    <property type="entry name" value="AhpD-like"/>
    <property type="match status" value="2"/>
</dbReference>
<dbReference type="OrthoDB" id="36436at2157"/>
<dbReference type="HOGENOM" id="CLU_070025_0_1_2"/>
<dbReference type="KEGG" id="mhor:MSHOH_1947"/>
<dbReference type="EC" id="4.1.1.44" evidence="2"/>
<dbReference type="EMBL" id="CP009516">
    <property type="protein sequence ID" value="AKB78430.1"/>
    <property type="molecule type" value="Genomic_DNA"/>
</dbReference>
<feature type="domain" description="Carboxymuconolactone decarboxylase-like" evidence="1">
    <location>
        <begin position="33"/>
        <end position="118"/>
    </location>
</feature>
<dbReference type="STRING" id="1434110.MSHOH_1947"/>
<evidence type="ECO:0000313" key="2">
    <source>
        <dbReference type="EMBL" id="AKB78430.1"/>
    </source>
</evidence>
<sequence>MENERYERGWSKLKEIDGKIGEEIFKSLESISPDLGKYIIEFSFGDVYSRKGTSLKQKEIAVVAALTAMGNAAPQLNVHINGALNVGCSVEEILEVIIQMSSYSGFPGSLNAINVLKEVIKDRKITFEPVKEDKNGDRFSIGAEQLSRLEKNQVQILKENLDDIAPDMVEYIIAYGYGDIYSRKNLSVKMRQIATIAALTAMGTARPQLAFHIKAGLNVGLTEEEIIETIILMCVYAGFPAALNGISTAKEVFSNL</sequence>